<feature type="transmembrane region" description="Helical" evidence="7">
    <location>
        <begin position="232"/>
        <end position="253"/>
    </location>
</feature>
<proteinExistence type="predicted"/>
<dbReference type="Gene3D" id="1.20.1250.20">
    <property type="entry name" value="MFS general substrate transporter like domains"/>
    <property type="match status" value="1"/>
</dbReference>
<feature type="transmembrane region" description="Helical" evidence="7">
    <location>
        <begin position="29"/>
        <end position="53"/>
    </location>
</feature>
<dbReference type="SUPFAM" id="SSF103473">
    <property type="entry name" value="MFS general substrate transporter"/>
    <property type="match status" value="1"/>
</dbReference>
<dbReference type="GO" id="GO:0005886">
    <property type="term" value="C:plasma membrane"/>
    <property type="evidence" value="ECO:0007669"/>
    <property type="project" value="UniProtKB-SubCell"/>
</dbReference>
<dbReference type="GO" id="GO:0022857">
    <property type="term" value="F:transmembrane transporter activity"/>
    <property type="evidence" value="ECO:0007669"/>
    <property type="project" value="InterPro"/>
</dbReference>
<dbReference type="InterPro" id="IPR020846">
    <property type="entry name" value="MFS_dom"/>
</dbReference>
<evidence type="ECO:0000259" key="8">
    <source>
        <dbReference type="PROSITE" id="PS50850"/>
    </source>
</evidence>
<dbReference type="PANTHER" id="PTHR23513:SF11">
    <property type="entry name" value="STAPHYLOFERRIN A TRANSPORTER"/>
    <property type="match status" value="1"/>
</dbReference>
<evidence type="ECO:0000256" key="3">
    <source>
        <dbReference type="ARBA" id="ARBA00022475"/>
    </source>
</evidence>
<protein>
    <submittedName>
        <fullName evidence="9">Unannotated protein</fullName>
    </submittedName>
</protein>
<evidence type="ECO:0000256" key="6">
    <source>
        <dbReference type="ARBA" id="ARBA00023136"/>
    </source>
</evidence>
<feature type="transmembrane region" description="Helical" evidence="7">
    <location>
        <begin position="388"/>
        <end position="405"/>
    </location>
</feature>
<keyword evidence="5 7" id="KW-1133">Transmembrane helix</keyword>
<keyword evidence="2" id="KW-0813">Transport</keyword>
<sequence>MTDTSTPSDNNPHKAGTVRAALASRDFRLVWYGAFASNIGTWMQNVVLPAYIYHRTGKASLVGLLIFAQLGPLLFLSIPAGVLADKFERRKWLISMQIVQLVFSFALAVLALGTPAVWMLFLAALGVGIGNAMNAPAWSAMLPSLVRPEDLSGALALNSTVINGSRVIGPIIVAVFSQWGATTAQFFFVNAATYLFVIVALLSVNIPTFIPDPTKGWRRFTRGLAIARHRPTVRRLLITLATFSLLSLPYVGLFPAVARLNFGIAEDSSTYKWLYATWGFGAALGGLAIGTTFAQSDKRRLIQYGFAGFAVSMLCFALSRSPLPAFIFGFFLGFAYFFATTAMVTVIQSRLEPEVRGRVMALWFMAFGGTVPLGNLLFGPLIDRHGSQWLLLLGSAWALFLARWCDIKSLDEAAIKNSTR</sequence>
<evidence type="ECO:0000313" key="9">
    <source>
        <dbReference type="EMBL" id="CAB4643523.1"/>
    </source>
</evidence>
<keyword evidence="3" id="KW-1003">Cell membrane</keyword>
<evidence type="ECO:0000256" key="1">
    <source>
        <dbReference type="ARBA" id="ARBA00004651"/>
    </source>
</evidence>
<keyword evidence="6 7" id="KW-0472">Membrane</keyword>
<dbReference type="CDD" id="cd06173">
    <property type="entry name" value="MFS_MefA_like"/>
    <property type="match status" value="1"/>
</dbReference>
<dbReference type="Pfam" id="PF05977">
    <property type="entry name" value="MFS_3"/>
    <property type="match status" value="1"/>
</dbReference>
<dbReference type="PROSITE" id="PS50850">
    <property type="entry name" value="MFS"/>
    <property type="match status" value="1"/>
</dbReference>
<feature type="transmembrane region" description="Helical" evidence="7">
    <location>
        <begin position="359"/>
        <end position="382"/>
    </location>
</feature>
<dbReference type="PANTHER" id="PTHR23513">
    <property type="entry name" value="INTEGRAL MEMBRANE EFFLUX PROTEIN-RELATED"/>
    <property type="match status" value="1"/>
</dbReference>
<dbReference type="InterPro" id="IPR036259">
    <property type="entry name" value="MFS_trans_sf"/>
</dbReference>
<evidence type="ECO:0000256" key="7">
    <source>
        <dbReference type="SAM" id="Phobius"/>
    </source>
</evidence>
<evidence type="ECO:0000256" key="5">
    <source>
        <dbReference type="ARBA" id="ARBA00022989"/>
    </source>
</evidence>
<feature type="transmembrane region" description="Helical" evidence="7">
    <location>
        <begin position="301"/>
        <end position="319"/>
    </location>
</feature>
<dbReference type="AlphaFoldDB" id="A0A6J6K594"/>
<reference evidence="9" key="1">
    <citation type="submission" date="2020-05" db="EMBL/GenBank/DDBJ databases">
        <authorList>
            <person name="Chiriac C."/>
            <person name="Salcher M."/>
            <person name="Ghai R."/>
            <person name="Kavagutti S V."/>
        </authorList>
    </citation>
    <scope>NUCLEOTIDE SEQUENCE</scope>
</reference>
<organism evidence="9">
    <name type="scientific">freshwater metagenome</name>
    <dbReference type="NCBI Taxonomy" id="449393"/>
    <lineage>
        <taxon>unclassified sequences</taxon>
        <taxon>metagenomes</taxon>
        <taxon>ecological metagenomes</taxon>
    </lineage>
</organism>
<name>A0A6J6K594_9ZZZZ</name>
<feature type="domain" description="Major facilitator superfamily (MFS) profile" evidence="8">
    <location>
        <begin position="26"/>
        <end position="420"/>
    </location>
</feature>
<feature type="transmembrane region" description="Helical" evidence="7">
    <location>
        <begin position="325"/>
        <end position="347"/>
    </location>
</feature>
<keyword evidence="4 7" id="KW-0812">Transmembrane</keyword>
<feature type="transmembrane region" description="Helical" evidence="7">
    <location>
        <begin position="191"/>
        <end position="211"/>
    </location>
</feature>
<comment type="subcellular location">
    <subcellularLocation>
        <location evidence="1">Cell membrane</location>
        <topology evidence="1">Multi-pass membrane protein</topology>
    </subcellularLocation>
</comment>
<evidence type="ECO:0000256" key="2">
    <source>
        <dbReference type="ARBA" id="ARBA00022448"/>
    </source>
</evidence>
<gene>
    <name evidence="9" type="ORF">UFOPK2195_00070</name>
</gene>
<feature type="transmembrane region" description="Helical" evidence="7">
    <location>
        <begin position="273"/>
        <end position="294"/>
    </location>
</feature>
<dbReference type="EMBL" id="CAEZWH010000005">
    <property type="protein sequence ID" value="CAB4643523.1"/>
    <property type="molecule type" value="Genomic_DNA"/>
</dbReference>
<accession>A0A6J6K594</accession>
<evidence type="ECO:0000256" key="4">
    <source>
        <dbReference type="ARBA" id="ARBA00022692"/>
    </source>
</evidence>
<feature type="transmembrane region" description="Helical" evidence="7">
    <location>
        <begin position="59"/>
        <end position="80"/>
    </location>
</feature>
<dbReference type="InterPro" id="IPR010290">
    <property type="entry name" value="TM_effector"/>
</dbReference>